<accession>A0ABR1SIC8</accession>
<organism evidence="2 3">
    <name type="scientific">Apiospora marii</name>
    <dbReference type="NCBI Taxonomy" id="335849"/>
    <lineage>
        <taxon>Eukaryota</taxon>
        <taxon>Fungi</taxon>
        <taxon>Dikarya</taxon>
        <taxon>Ascomycota</taxon>
        <taxon>Pezizomycotina</taxon>
        <taxon>Sordariomycetes</taxon>
        <taxon>Xylariomycetidae</taxon>
        <taxon>Amphisphaeriales</taxon>
        <taxon>Apiosporaceae</taxon>
        <taxon>Apiospora</taxon>
    </lineage>
</organism>
<evidence type="ECO:0000313" key="2">
    <source>
        <dbReference type="EMBL" id="KAK8033258.1"/>
    </source>
</evidence>
<dbReference type="EMBL" id="JAQQWI010000006">
    <property type="protein sequence ID" value="KAK8033258.1"/>
    <property type="molecule type" value="Genomic_DNA"/>
</dbReference>
<gene>
    <name evidence="2" type="ORF">PG991_002656</name>
</gene>
<evidence type="ECO:0000313" key="3">
    <source>
        <dbReference type="Proteomes" id="UP001396898"/>
    </source>
</evidence>
<feature type="compositionally biased region" description="Low complexity" evidence="1">
    <location>
        <begin position="25"/>
        <end position="36"/>
    </location>
</feature>
<feature type="region of interest" description="Disordered" evidence="1">
    <location>
        <begin position="25"/>
        <end position="56"/>
    </location>
</feature>
<proteinExistence type="predicted"/>
<keyword evidence="3" id="KW-1185">Reference proteome</keyword>
<reference evidence="2 3" key="1">
    <citation type="submission" date="2023-01" db="EMBL/GenBank/DDBJ databases">
        <title>Analysis of 21 Apiospora genomes using comparative genomics revels a genus with tremendous synthesis potential of carbohydrate active enzymes and secondary metabolites.</title>
        <authorList>
            <person name="Sorensen T."/>
        </authorList>
    </citation>
    <scope>NUCLEOTIDE SEQUENCE [LARGE SCALE GENOMIC DNA]</scope>
    <source>
        <strain evidence="2 3">CBS 20057</strain>
    </source>
</reference>
<dbReference type="Proteomes" id="UP001396898">
    <property type="component" value="Unassembled WGS sequence"/>
</dbReference>
<evidence type="ECO:0000256" key="1">
    <source>
        <dbReference type="SAM" id="MobiDB-lite"/>
    </source>
</evidence>
<comment type="caution">
    <text evidence="2">The sequence shown here is derived from an EMBL/GenBank/DDBJ whole genome shotgun (WGS) entry which is preliminary data.</text>
</comment>
<protein>
    <submittedName>
        <fullName evidence="2">Uncharacterized protein</fullName>
    </submittedName>
</protein>
<sequence length="99" mass="10554">MNKGTAPSHHTPQPPPAYEDVLRVSNAASSEAAAGSRLPQLTRHPEKKTGLSRAVDDNPLAALTEAAREAIYAGAMEGVRDMRREYERGRGSAGDGEKV</sequence>
<name>A0ABR1SIC8_9PEZI</name>